<gene>
    <name evidence="1" type="ORF">TIFTF001_034964</name>
</gene>
<evidence type="ECO:0000313" key="1">
    <source>
        <dbReference type="EMBL" id="GMN65888.1"/>
    </source>
</evidence>
<dbReference type="Proteomes" id="UP001187192">
    <property type="component" value="Unassembled WGS sequence"/>
</dbReference>
<keyword evidence="2" id="KW-1185">Reference proteome</keyword>
<dbReference type="EMBL" id="BTGU01000269">
    <property type="protein sequence ID" value="GMN65888.1"/>
    <property type="molecule type" value="Genomic_DNA"/>
</dbReference>
<comment type="caution">
    <text evidence="1">The sequence shown here is derived from an EMBL/GenBank/DDBJ whole genome shotgun (WGS) entry which is preliminary data.</text>
</comment>
<dbReference type="AlphaFoldDB" id="A0AA88E1F4"/>
<sequence length="129" mass="14651">MPRNELQSDPSGAPVRNRVIELILGYRSLKGIVDYSNWKTALEDLKASTDGTNEILEKLKFSYNRLNDENLQAYTREWGAAFVKMHDLMRDMALQITESISELVNLTALLLRGCRKLTCMPSLAVEDDT</sequence>
<proteinExistence type="predicted"/>
<protein>
    <submittedName>
        <fullName evidence="1">Uncharacterized protein</fullName>
    </submittedName>
</protein>
<name>A0AA88E1F4_FICCA</name>
<organism evidence="1 2">
    <name type="scientific">Ficus carica</name>
    <name type="common">Common fig</name>
    <dbReference type="NCBI Taxonomy" id="3494"/>
    <lineage>
        <taxon>Eukaryota</taxon>
        <taxon>Viridiplantae</taxon>
        <taxon>Streptophyta</taxon>
        <taxon>Embryophyta</taxon>
        <taxon>Tracheophyta</taxon>
        <taxon>Spermatophyta</taxon>
        <taxon>Magnoliopsida</taxon>
        <taxon>eudicotyledons</taxon>
        <taxon>Gunneridae</taxon>
        <taxon>Pentapetalae</taxon>
        <taxon>rosids</taxon>
        <taxon>fabids</taxon>
        <taxon>Rosales</taxon>
        <taxon>Moraceae</taxon>
        <taxon>Ficeae</taxon>
        <taxon>Ficus</taxon>
    </lineage>
</organism>
<accession>A0AA88E1F4</accession>
<dbReference type="Gramene" id="FCD_00031244-RA">
    <property type="protein sequence ID" value="FCD_00031244-RA:cds"/>
    <property type="gene ID" value="FCD_00031244"/>
</dbReference>
<reference evidence="1" key="1">
    <citation type="submission" date="2023-07" db="EMBL/GenBank/DDBJ databases">
        <title>draft genome sequence of fig (Ficus carica).</title>
        <authorList>
            <person name="Takahashi T."/>
            <person name="Nishimura K."/>
        </authorList>
    </citation>
    <scope>NUCLEOTIDE SEQUENCE</scope>
</reference>
<evidence type="ECO:0000313" key="2">
    <source>
        <dbReference type="Proteomes" id="UP001187192"/>
    </source>
</evidence>